<dbReference type="EMBL" id="JADJNC010000003">
    <property type="protein sequence ID" value="MBK7421891.1"/>
    <property type="molecule type" value="Genomic_DNA"/>
</dbReference>
<dbReference type="GO" id="GO:0005524">
    <property type="term" value="F:ATP binding"/>
    <property type="evidence" value="ECO:0007669"/>
    <property type="project" value="UniProtKB-KW"/>
</dbReference>
<reference evidence="4" key="1">
    <citation type="submission" date="2020-10" db="EMBL/GenBank/DDBJ databases">
        <title>Connecting structure to function with the recovery of over 1000 high-quality activated sludge metagenome-assembled genomes encoding full-length rRNA genes using long-read sequencing.</title>
        <authorList>
            <person name="Singleton C.M."/>
            <person name="Petriglieri F."/>
            <person name="Kristensen J.M."/>
            <person name="Kirkegaard R.H."/>
            <person name="Michaelsen T.Y."/>
            <person name="Andersen M.H."/>
            <person name="Karst S.M."/>
            <person name="Dueholm M.S."/>
            <person name="Nielsen P.H."/>
            <person name="Albertsen M."/>
        </authorList>
    </citation>
    <scope>NUCLEOTIDE SEQUENCE</scope>
    <source>
        <strain evidence="4">EsbW_18-Q3-R4-48_MAXAC.044</strain>
    </source>
</reference>
<dbReference type="PANTHER" id="PTHR13504">
    <property type="entry name" value="FIDO DOMAIN-CONTAINING PROTEIN DDB_G0283145"/>
    <property type="match status" value="1"/>
</dbReference>
<comment type="caution">
    <text evidence="4">The sequence shown here is derived from an EMBL/GenBank/DDBJ whole genome shotgun (WGS) entry which is preliminary data.</text>
</comment>
<dbReference type="InterPro" id="IPR040198">
    <property type="entry name" value="Fido_containing"/>
</dbReference>
<keyword evidence="2" id="KW-0067">ATP-binding</keyword>
<evidence type="ECO:0000256" key="2">
    <source>
        <dbReference type="PIRSR" id="PIRSR640198-2"/>
    </source>
</evidence>
<name>A0A9D7I650_9RHOO</name>
<dbReference type="InterPro" id="IPR036597">
    <property type="entry name" value="Fido-like_dom_sf"/>
</dbReference>
<dbReference type="PANTHER" id="PTHR13504:SF38">
    <property type="entry name" value="FIDO DOMAIN-CONTAINING PROTEIN"/>
    <property type="match status" value="1"/>
</dbReference>
<dbReference type="AlphaFoldDB" id="A0A9D7I650"/>
<feature type="active site" evidence="1">
    <location>
        <position position="222"/>
    </location>
</feature>
<evidence type="ECO:0000259" key="3">
    <source>
        <dbReference type="PROSITE" id="PS51459"/>
    </source>
</evidence>
<sequence>MRKTELHPSLQATVVPIHGRGGCYAVVPHPVPATIDVPECAALFRMAARELEVIARILGRCPYEVLLLRALNRREAVASSQIEGSRTGFDDLLLYEMDLTDEVPPDDADASETLAYVTAAKYGDELVRAHGQGALNCELLLELHERLLSGQARYTPGHFRTIQNRIGGIRLEDAVFIPPPPEEVGRLMSDLETLLRYQQDGNMVTSVLMRAAIAHVQFEAIHPFIDGNGRIGRMLLPLMLQADGEPPIHLATFLKIRQCEYYAALREAQMRLNWVPWITLFLECVIASCRHTGQIIDALDELQAQWSIKLKERRKRGDATVWRVVDILVGQPVLTANEVARQLRVTFPAANDAIAELVALEILRPSTAQRRNRVFQAHQVLNALHTGMDDVLDGTN</sequence>
<feature type="binding site" evidence="2">
    <location>
        <begin position="261"/>
        <end position="262"/>
    </location>
    <ligand>
        <name>ATP</name>
        <dbReference type="ChEBI" id="CHEBI:30616"/>
    </ligand>
</feature>
<dbReference type="Gene3D" id="1.10.3290.10">
    <property type="entry name" value="Fido-like domain"/>
    <property type="match status" value="1"/>
</dbReference>
<feature type="domain" description="Fido" evidence="3">
    <location>
        <begin position="135"/>
        <end position="283"/>
    </location>
</feature>
<evidence type="ECO:0000313" key="4">
    <source>
        <dbReference type="EMBL" id="MBK7421891.1"/>
    </source>
</evidence>
<proteinExistence type="predicted"/>
<evidence type="ECO:0000313" key="5">
    <source>
        <dbReference type="Proteomes" id="UP000886602"/>
    </source>
</evidence>
<dbReference type="PROSITE" id="PS51459">
    <property type="entry name" value="FIDO"/>
    <property type="match status" value="1"/>
</dbReference>
<dbReference type="Proteomes" id="UP000886602">
    <property type="component" value="Unassembled WGS sequence"/>
</dbReference>
<feature type="binding site" evidence="2">
    <location>
        <begin position="226"/>
        <end position="233"/>
    </location>
    <ligand>
        <name>ATP</name>
        <dbReference type="ChEBI" id="CHEBI:30616"/>
    </ligand>
</feature>
<dbReference type="SUPFAM" id="SSF140931">
    <property type="entry name" value="Fic-like"/>
    <property type="match status" value="1"/>
</dbReference>
<protein>
    <submittedName>
        <fullName evidence="4">Fic family protein</fullName>
    </submittedName>
</protein>
<keyword evidence="2" id="KW-0547">Nucleotide-binding</keyword>
<dbReference type="InterPro" id="IPR003812">
    <property type="entry name" value="Fido"/>
</dbReference>
<organism evidence="4 5">
    <name type="scientific">Candidatus Propionivibrio dominans</name>
    <dbReference type="NCBI Taxonomy" id="2954373"/>
    <lineage>
        <taxon>Bacteria</taxon>
        <taxon>Pseudomonadati</taxon>
        <taxon>Pseudomonadota</taxon>
        <taxon>Betaproteobacteria</taxon>
        <taxon>Rhodocyclales</taxon>
        <taxon>Rhodocyclaceae</taxon>
        <taxon>Propionivibrio</taxon>
    </lineage>
</organism>
<dbReference type="Pfam" id="PF02661">
    <property type="entry name" value="Fic"/>
    <property type="match status" value="1"/>
</dbReference>
<gene>
    <name evidence="4" type="ORF">IPJ48_01655</name>
</gene>
<dbReference type="InterPro" id="IPR025758">
    <property type="entry name" value="Fic/DOC_N"/>
</dbReference>
<accession>A0A9D7I650</accession>
<evidence type="ECO:0000256" key="1">
    <source>
        <dbReference type="PIRSR" id="PIRSR640198-1"/>
    </source>
</evidence>
<dbReference type="Pfam" id="PF13784">
    <property type="entry name" value="Fic_N"/>
    <property type="match status" value="1"/>
</dbReference>